<dbReference type="InterPro" id="IPR015797">
    <property type="entry name" value="NUDIX_hydrolase-like_dom_sf"/>
</dbReference>
<dbReference type="CDD" id="cd03429">
    <property type="entry name" value="NUDIX_NADH_pyrophosphatase_Nudt13"/>
    <property type="match status" value="1"/>
</dbReference>
<evidence type="ECO:0000256" key="6">
    <source>
        <dbReference type="ARBA" id="ARBA00022801"/>
    </source>
</evidence>
<evidence type="ECO:0000256" key="10">
    <source>
        <dbReference type="RuleBase" id="RU003476"/>
    </source>
</evidence>
<dbReference type="PRINTS" id="PR00502">
    <property type="entry name" value="NUDIXFAMILY"/>
</dbReference>
<keyword evidence="13" id="KW-1185">Reference proteome</keyword>
<feature type="domain" description="Nudix hydrolase" evidence="11">
    <location>
        <begin position="178"/>
        <end position="300"/>
    </location>
</feature>
<gene>
    <name evidence="12" type="primary">nudC</name>
    <name evidence="12" type="ORF">QF092_15000</name>
</gene>
<dbReference type="SUPFAM" id="SSF55811">
    <property type="entry name" value="Nudix"/>
    <property type="match status" value="1"/>
</dbReference>
<dbReference type="Gene3D" id="3.90.79.20">
    <property type="match status" value="1"/>
</dbReference>
<evidence type="ECO:0000256" key="3">
    <source>
        <dbReference type="ARBA" id="ARBA00009595"/>
    </source>
</evidence>
<keyword evidence="6 10" id="KW-0378">Hydrolase</keyword>
<comment type="catalytic activity">
    <reaction evidence="9">
        <text>a 5'-end NAD(+)-phospho-ribonucleoside in mRNA + H2O = a 5'-end phospho-adenosine-phospho-ribonucleoside in mRNA + beta-nicotinamide D-ribonucleotide + 2 H(+)</text>
        <dbReference type="Rhea" id="RHEA:60876"/>
        <dbReference type="Rhea" id="RHEA-COMP:15698"/>
        <dbReference type="Rhea" id="RHEA-COMP:15719"/>
        <dbReference type="ChEBI" id="CHEBI:14649"/>
        <dbReference type="ChEBI" id="CHEBI:15377"/>
        <dbReference type="ChEBI" id="CHEBI:15378"/>
        <dbReference type="ChEBI" id="CHEBI:144029"/>
        <dbReference type="ChEBI" id="CHEBI:144051"/>
    </reaction>
    <physiologicalReaction direction="left-to-right" evidence="9">
        <dbReference type="Rhea" id="RHEA:60877"/>
    </physiologicalReaction>
</comment>
<keyword evidence="5" id="KW-0479">Metal-binding</keyword>
<dbReference type="InterPro" id="IPR049734">
    <property type="entry name" value="NudC-like_C"/>
</dbReference>
<dbReference type="InterPro" id="IPR000086">
    <property type="entry name" value="NUDIX_hydrolase_dom"/>
</dbReference>
<dbReference type="PANTHER" id="PTHR42904:SF6">
    <property type="entry name" value="NAD-CAPPED RNA HYDROLASE NUDT12"/>
    <property type="match status" value="1"/>
</dbReference>
<dbReference type="NCBIfam" id="NF001299">
    <property type="entry name" value="PRK00241.1"/>
    <property type="match status" value="1"/>
</dbReference>
<dbReference type="InterPro" id="IPR015375">
    <property type="entry name" value="NADH_PPase-like_N"/>
</dbReference>
<comment type="similarity">
    <text evidence="3">Belongs to the Nudix hydrolase family. NudC subfamily.</text>
</comment>
<dbReference type="InterPro" id="IPR020476">
    <property type="entry name" value="Nudix_hydrolase"/>
</dbReference>
<dbReference type="Proteomes" id="UP001230978">
    <property type="component" value="Chromosome"/>
</dbReference>
<accession>A0ABY8Q5V0</accession>
<evidence type="ECO:0000256" key="5">
    <source>
        <dbReference type="ARBA" id="ARBA00022723"/>
    </source>
</evidence>
<dbReference type="InterPro" id="IPR050241">
    <property type="entry name" value="NAD-cap_RNA_hydrolase_NudC"/>
</dbReference>
<dbReference type="InterPro" id="IPR020084">
    <property type="entry name" value="NUDIX_hydrolase_CS"/>
</dbReference>
<evidence type="ECO:0000256" key="8">
    <source>
        <dbReference type="ARBA" id="ARBA00023027"/>
    </source>
</evidence>
<evidence type="ECO:0000256" key="2">
    <source>
        <dbReference type="ARBA" id="ARBA00001947"/>
    </source>
</evidence>
<evidence type="ECO:0000256" key="1">
    <source>
        <dbReference type="ARBA" id="ARBA00001946"/>
    </source>
</evidence>
<evidence type="ECO:0000259" key="11">
    <source>
        <dbReference type="PROSITE" id="PS51462"/>
    </source>
</evidence>
<dbReference type="GO" id="GO:0016787">
    <property type="term" value="F:hydrolase activity"/>
    <property type="evidence" value="ECO:0007669"/>
    <property type="project" value="UniProtKB-KW"/>
</dbReference>
<evidence type="ECO:0000256" key="9">
    <source>
        <dbReference type="ARBA" id="ARBA00023679"/>
    </source>
</evidence>
<dbReference type="Gene3D" id="3.90.79.10">
    <property type="entry name" value="Nucleoside Triphosphate Pyrophosphohydrolase"/>
    <property type="match status" value="1"/>
</dbReference>
<dbReference type="PROSITE" id="PS51462">
    <property type="entry name" value="NUDIX"/>
    <property type="match status" value="1"/>
</dbReference>
<dbReference type="EMBL" id="CP124535">
    <property type="protein sequence ID" value="WGV15557.1"/>
    <property type="molecule type" value="Genomic_DNA"/>
</dbReference>
<evidence type="ECO:0000313" key="12">
    <source>
        <dbReference type="EMBL" id="WGV15557.1"/>
    </source>
</evidence>
<dbReference type="Pfam" id="PF09296">
    <property type="entry name" value="NUDIX-like"/>
    <property type="match status" value="1"/>
</dbReference>
<proteinExistence type="inferred from homology"/>
<reference evidence="12 13" key="1">
    <citation type="submission" date="2023-04" db="EMBL/GenBank/DDBJ databases">
        <title>YMD61, complete Genome.</title>
        <authorList>
            <person name="Zhang J."/>
        </authorList>
    </citation>
    <scope>NUCLEOTIDE SEQUENCE [LARGE SCALE GENOMIC DNA]</scope>
    <source>
        <strain evidence="12 13">YMD61</strain>
    </source>
</reference>
<dbReference type="Pfam" id="PF00293">
    <property type="entry name" value="NUDIX"/>
    <property type="match status" value="1"/>
</dbReference>
<name>A0ABY8Q5V0_9RHOB</name>
<dbReference type="InterPro" id="IPR015376">
    <property type="entry name" value="Znr_NADH_PPase"/>
</dbReference>
<dbReference type="PANTHER" id="PTHR42904">
    <property type="entry name" value="NUDIX HYDROLASE, NUDC SUBFAMILY"/>
    <property type="match status" value="1"/>
</dbReference>
<keyword evidence="8" id="KW-0520">NAD</keyword>
<organism evidence="12 13">
    <name type="scientific">Fuscovulum ytuae</name>
    <dbReference type="NCBI Taxonomy" id="3042299"/>
    <lineage>
        <taxon>Bacteria</taxon>
        <taxon>Pseudomonadati</taxon>
        <taxon>Pseudomonadota</taxon>
        <taxon>Alphaproteobacteria</taxon>
        <taxon>Rhodobacterales</taxon>
        <taxon>Paracoccaceae</taxon>
        <taxon>Fuscovulum</taxon>
    </lineage>
</organism>
<protein>
    <recommendedName>
        <fullName evidence="4">NAD(+) diphosphatase</fullName>
        <ecNumber evidence="4">3.6.1.22</ecNumber>
    </recommendedName>
</protein>
<keyword evidence="7" id="KW-0460">Magnesium</keyword>
<dbReference type="RefSeq" id="WP_281465043.1">
    <property type="nucleotide sequence ID" value="NZ_CP124535.1"/>
</dbReference>
<evidence type="ECO:0000313" key="13">
    <source>
        <dbReference type="Proteomes" id="UP001230978"/>
    </source>
</evidence>
<comment type="cofactor">
    <cofactor evidence="2">
        <name>Zn(2+)</name>
        <dbReference type="ChEBI" id="CHEBI:29105"/>
    </cofactor>
</comment>
<evidence type="ECO:0000256" key="7">
    <source>
        <dbReference type="ARBA" id="ARBA00022842"/>
    </source>
</evidence>
<dbReference type="Pfam" id="PF09297">
    <property type="entry name" value="Zn_ribbon_NUD"/>
    <property type="match status" value="1"/>
</dbReference>
<comment type="cofactor">
    <cofactor evidence="1">
        <name>Mg(2+)</name>
        <dbReference type="ChEBI" id="CHEBI:18420"/>
    </cofactor>
</comment>
<dbReference type="PROSITE" id="PS00893">
    <property type="entry name" value="NUDIX_BOX"/>
    <property type="match status" value="1"/>
</dbReference>
<evidence type="ECO:0000256" key="4">
    <source>
        <dbReference type="ARBA" id="ARBA00012381"/>
    </source>
</evidence>
<sequence length="317" mass="34566">MRNAETVTFGGSALDRAAHLRADPAQLAKLRESGTVLPIWRGKPLFQSGERLAWMAPNSPVLAHSGEIVFLGLDEGVPRFAADISDWSPEAGAEAVEQGFFDPSAQRHPSLSDDHSFLELRGVMTALTARDAELAATAKAVLHWHRSHGFCAACGAESHSAMGGWQKNCPACGAHHFPRTDPVVIMLITRGNRVLIGRNGNWPEGMYSLLAGFIEPGETLEAAVRREVLEESGVQVGAVRYLASQPWPFPSSLMFGCAGEALSDEIRIDPEELEDALWINREEMVLVVTGQHPRIKPARRGAIAHFLIANWLADRLD</sequence>
<dbReference type="EC" id="3.6.1.22" evidence="4"/>